<comment type="caution">
    <text evidence="1">The sequence shown here is derived from an EMBL/GenBank/DDBJ whole genome shotgun (WGS) entry which is preliminary data.</text>
</comment>
<dbReference type="AlphaFoldDB" id="A0A8T1L0F8"/>
<organism evidence="1 2">
    <name type="scientific">Phytophthora cactorum</name>
    <dbReference type="NCBI Taxonomy" id="29920"/>
    <lineage>
        <taxon>Eukaryota</taxon>
        <taxon>Sar</taxon>
        <taxon>Stramenopiles</taxon>
        <taxon>Oomycota</taxon>
        <taxon>Peronosporomycetes</taxon>
        <taxon>Peronosporales</taxon>
        <taxon>Peronosporaceae</taxon>
        <taxon>Phytophthora</taxon>
    </lineage>
</organism>
<dbReference type="Proteomes" id="UP000736787">
    <property type="component" value="Unassembled WGS sequence"/>
</dbReference>
<name>A0A8T1L0F8_9STRA</name>
<protein>
    <submittedName>
        <fullName evidence="1">Uncharacterized protein</fullName>
    </submittedName>
</protein>
<evidence type="ECO:0000313" key="2">
    <source>
        <dbReference type="Proteomes" id="UP000736787"/>
    </source>
</evidence>
<evidence type="ECO:0000313" key="1">
    <source>
        <dbReference type="EMBL" id="KAG2942968.1"/>
    </source>
</evidence>
<dbReference type="EMBL" id="RCMK01000221">
    <property type="protein sequence ID" value="KAG2942968.1"/>
    <property type="molecule type" value="Genomic_DNA"/>
</dbReference>
<sequence>MPTGLSIVGIRHWLAFVTQRRNFPSGLARDTGVEALEK</sequence>
<gene>
    <name evidence="1" type="ORF">PC117_g9579</name>
</gene>
<reference evidence="1" key="1">
    <citation type="submission" date="2018-10" db="EMBL/GenBank/DDBJ databases">
        <title>Effector identification in a new, highly contiguous assembly of the strawberry crown rot pathogen Phytophthora cactorum.</title>
        <authorList>
            <person name="Armitage A.D."/>
            <person name="Nellist C.F."/>
            <person name="Bates H."/>
            <person name="Vickerstaff R.J."/>
            <person name="Harrison R.J."/>
        </authorList>
    </citation>
    <scope>NUCLEOTIDE SEQUENCE</scope>
    <source>
        <strain evidence="1">4040</strain>
    </source>
</reference>
<accession>A0A8T1L0F8</accession>
<proteinExistence type="predicted"/>